<dbReference type="Gene3D" id="3.30.160.670">
    <property type="match status" value="1"/>
</dbReference>
<dbReference type="InterPro" id="IPR025411">
    <property type="entry name" value="DUF4136"/>
</dbReference>
<dbReference type="Proteomes" id="UP000625283">
    <property type="component" value="Unassembled WGS sequence"/>
</dbReference>
<organism evidence="3 4">
    <name type="scientific">Sphingobacterium faecale</name>
    <dbReference type="NCBI Taxonomy" id="2803775"/>
    <lineage>
        <taxon>Bacteria</taxon>
        <taxon>Pseudomonadati</taxon>
        <taxon>Bacteroidota</taxon>
        <taxon>Sphingobacteriia</taxon>
        <taxon>Sphingobacteriales</taxon>
        <taxon>Sphingobacteriaceae</taxon>
        <taxon>Sphingobacterium</taxon>
    </lineage>
</organism>
<keyword evidence="4" id="KW-1185">Reference proteome</keyword>
<sequence length="194" mass="22191">MNRIIIFLTAFVLLAFASCSSHKYHTTRVQNLDFNQFKTYGWLEPVDSLSKDYYNNDIAKGNIMTTANKEIEARGLTYSKENPDVLFRYIAIVNNKSRMVYSSPYYAGWGWGGPWGWGSPWGFYGGYYGGSYPVGKERVRYGHLIFEAIDRKTNSVIWQARGTTEVNEPEKAINELPKAVSGIMKEYPLPILKK</sequence>
<feature type="chain" id="PRO_5045519871" evidence="1">
    <location>
        <begin position="24"/>
        <end position="194"/>
    </location>
</feature>
<accession>A0ABS1R8L5</accession>
<evidence type="ECO:0000259" key="2">
    <source>
        <dbReference type="Pfam" id="PF13590"/>
    </source>
</evidence>
<name>A0ABS1R8L5_9SPHI</name>
<evidence type="ECO:0000313" key="4">
    <source>
        <dbReference type="Proteomes" id="UP000625283"/>
    </source>
</evidence>
<dbReference type="RefSeq" id="WP_202104560.1">
    <property type="nucleotide sequence ID" value="NZ_JAERTY010000011.1"/>
</dbReference>
<dbReference type="PROSITE" id="PS51257">
    <property type="entry name" value="PROKAR_LIPOPROTEIN"/>
    <property type="match status" value="1"/>
</dbReference>
<proteinExistence type="predicted"/>
<protein>
    <submittedName>
        <fullName evidence="3">DUF4136 domain-containing protein</fullName>
    </submittedName>
</protein>
<evidence type="ECO:0000313" key="3">
    <source>
        <dbReference type="EMBL" id="MBL1410865.1"/>
    </source>
</evidence>
<keyword evidence="1" id="KW-0732">Signal</keyword>
<gene>
    <name evidence="3" type="ORF">JKG61_19060</name>
</gene>
<feature type="signal peptide" evidence="1">
    <location>
        <begin position="1"/>
        <end position="23"/>
    </location>
</feature>
<dbReference type="Pfam" id="PF13590">
    <property type="entry name" value="DUF4136"/>
    <property type="match status" value="1"/>
</dbReference>
<comment type="caution">
    <text evidence="3">The sequence shown here is derived from an EMBL/GenBank/DDBJ whole genome shotgun (WGS) entry which is preliminary data.</text>
</comment>
<feature type="domain" description="DUF4136" evidence="2">
    <location>
        <begin position="29"/>
        <end position="188"/>
    </location>
</feature>
<reference evidence="3 4" key="1">
    <citation type="submission" date="2021-01" db="EMBL/GenBank/DDBJ databases">
        <title>C459-1 draft genome sequence.</title>
        <authorList>
            <person name="Zhang X.-F."/>
        </authorList>
    </citation>
    <scope>NUCLEOTIDE SEQUENCE [LARGE SCALE GENOMIC DNA]</scope>
    <source>
        <strain evidence="4">C459-1</strain>
    </source>
</reference>
<dbReference type="EMBL" id="JAERTY010000011">
    <property type="protein sequence ID" value="MBL1410865.1"/>
    <property type="molecule type" value="Genomic_DNA"/>
</dbReference>
<evidence type="ECO:0000256" key="1">
    <source>
        <dbReference type="SAM" id="SignalP"/>
    </source>
</evidence>